<proteinExistence type="predicted"/>
<gene>
    <name evidence="1" type="ORF">EJB05_57379</name>
</gene>
<protein>
    <submittedName>
        <fullName evidence="1">Uncharacterized protein</fullName>
    </submittedName>
</protein>
<keyword evidence="2" id="KW-1185">Reference proteome</keyword>
<sequence>MSSNEMNDVARCLQSPDVPEPDAPIHVPDAKALLAMEMLGAGQHQAPPALGFLEQMVGFDHSPMAAPAAGSVVWWCGRSDDEEFIASNPVYRSQLRVLRESRKFALAGAAHLGGIPFKYSKAPHHTSSTR</sequence>
<evidence type="ECO:0000313" key="1">
    <source>
        <dbReference type="EMBL" id="TVT97380.1"/>
    </source>
</evidence>
<name>A0A5J9SDK6_9POAL</name>
<accession>A0A5J9SDK6</accession>
<organism evidence="1 2">
    <name type="scientific">Eragrostis curvula</name>
    <name type="common">weeping love grass</name>
    <dbReference type="NCBI Taxonomy" id="38414"/>
    <lineage>
        <taxon>Eukaryota</taxon>
        <taxon>Viridiplantae</taxon>
        <taxon>Streptophyta</taxon>
        <taxon>Embryophyta</taxon>
        <taxon>Tracheophyta</taxon>
        <taxon>Spermatophyta</taxon>
        <taxon>Magnoliopsida</taxon>
        <taxon>Liliopsida</taxon>
        <taxon>Poales</taxon>
        <taxon>Poaceae</taxon>
        <taxon>PACMAD clade</taxon>
        <taxon>Chloridoideae</taxon>
        <taxon>Eragrostideae</taxon>
        <taxon>Eragrostidinae</taxon>
        <taxon>Eragrostis</taxon>
    </lineage>
</organism>
<comment type="caution">
    <text evidence="1">The sequence shown here is derived from an EMBL/GenBank/DDBJ whole genome shotgun (WGS) entry which is preliminary data.</text>
</comment>
<reference evidence="1 2" key="1">
    <citation type="journal article" date="2019" name="Sci. Rep.">
        <title>A high-quality genome of Eragrostis curvula grass provides insights into Poaceae evolution and supports new strategies to enhance forage quality.</title>
        <authorList>
            <person name="Carballo J."/>
            <person name="Santos B.A.C.M."/>
            <person name="Zappacosta D."/>
            <person name="Garbus I."/>
            <person name="Selva J.P."/>
            <person name="Gallo C.A."/>
            <person name="Diaz A."/>
            <person name="Albertini E."/>
            <person name="Caccamo M."/>
            <person name="Echenique V."/>
        </authorList>
    </citation>
    <scope>NUCLEOTIDE SEQUENCE [LARGE SCALE GENOMIC DNA]</scope>
    <source>
        <strain evidence="2">cv. Victoria</strain>
        <tissue evidence="1">Leaf</tissue>
    </source>
</reference>
<dbReference type="Proteomes" id="UP000324897">
    <property type="component" value="Unassembled WGS sequence"/>
</dbReference>
<dbReference type="AlphaFoldDB" id="A0A5J9SDK6"/>
<feature type="non-terminal residue" evidence="1">
    <location>
        <position position="1"/>
    </location>
</feature>
<dbReference type="Gramene" id="TVT97380">
    <property type="protein sequence ID" value="TVT97380"/>
    <property type="gene ID" value="EJB05_57379"/>
</dbReference>
<evidence type="ECO:0000313" key="2">
    <source>
        <dbReference type="Proteomes" id="UP000324897"/>
    </source>
</evidence>
<dbReference type="EMBL" id="RWGY01001012">
    <property type="protein sequence ID" value="TVT97380.1"/>
    <property type="molecule type" value="Genomic_DNA"/>
</dbReference>